<dbReference type="Pfam" id="PF12833">
    <property type="entry name" value="HTH_18"/>
    <property type="match status" value="1"/>
</dbReference>
<feature type="domain" description="HTH araC/xylS-type" evidence="3">
    <location>
        <begin position="7"/>
        <end position="105"/>
    </location>
</feature>
<dbReference type="InterPro" id="IPR018060">
    <property type="entry name" value="HTH_AraC"/>
</dbReference>
<dbReference type="EMBL" id="JAADZU010000011">
    <property type="protein sequence ID" value="NDK89015.1"/>
    <property type="molecule type" value="Genomic_DNA"/>
</dbReference>
<protein>
    <submittedName>
        <fullName evidence="4">AraC family transcriptional regulator</fullName>
    </submittedName>
</protein>
<dbReference type="GO" id="GO:0003700">
    <property type="term" value="F:DNA-binding transcription factor activity"/>
    <property type="evidence" value="ECO:0007669"/>
    <property type="project" value="InterPro"/>
</dbReference>
<dbReference type="PANTHER" id="PTHR11019">
    <property type="entry name" value="HTH-TYPE TRANSCRIPTIONAL REGULATOR NIMR"/>
    <property type="match status" value="1"/>
</dbReference>
<dbReference type="GO" id="GO:0043565">
    <property type="term" value="F:sequence-specific DNA binding"/>
    <property type="evidence" value="ECO:0007669"/>
    <property type="project" value="InterPro"/>
</dbReference>
<evidence type="ECO:0000313" key="4">
    <source>
        <dbReference type="EMBL" id="NDK89015.1"/>
    </source>
</evidence>
<reference evidence="4 5" key="1">
    <citation type="submission" date="2020-01" db="EMBL/GenBank/DDBJ databases">
        <title>Investigation of new actinobacteria for the biodesulphurisation of diesel fuel.</title>
        <authorList>
            <person name="Athi Narayanan S.M."/>
        </authorList>
    </citation>
    <scope>NUCLEOTIDE SEQUENCE [LARGE SCALE GENOMIC DNA]</scope>
    <source>
        <strain evidence="4 5">213E</strain>
    </source>
</reference>
<keyword evidence="1" id="KW-0805">Transcription regulation</keyword>
<dbReference type="Gene3D" id="1.10.10.60">
    <property type="entry name" value="Homeodomain-like"/>
    <property type="match status" value="2"/>
</dbReference>
<evidence type="ECO:0000313" key="5">
    <source>
        <dbReference type="Proteomes" id="UP000466307"/>
    </source>
</evidence>
<sequence>MTENGADRLRELLDAVLGEDGTELAGMAADAHASAFHFSRQVSRSTGEAPVALRRRVTLERAAWYLLRGRSVTDVAFDSGYDSVEGFSRAFTRAFGHPPSTMAAASERGHWLPAPNGIHFHSPTVLYVDAGETVEETAGDVVTMMVRHDLDDVTALLEAAAAVPETEYRRVRLPRNQITAWQEPDESIAQVLHHLVTDKLPWLASIEGGDHPDLGSDDLDALTLMHPTVAGRWLALVRDIERRQAWSDRVIDALCEPPESFLLSQIVTHVLTFAAHRRLLLRMMLREAGVDVLAPALDPDPIIWHRNRSGGF</sequence>
<proteinExistence type="predicted"/>
<keyword evidence="5" id="KW-1185">Reference proteome</keyword>
<comment type="caution">
    <text evidence="4">The sequence shown here is derived from an EMBL/GenBank/DDBJ whole genome shotgun (WGS) entry which is preliminary data.</text>
</comment>
<dbReference type="PROSITE" id="PS01124">
    <property type="entry name" value="HTH_ARAC_FAMILY_2"/>
    <property type="match status" value="1"/>
</dbReference>
<accession>A0A7K3LL78</accession>
<dbReference type="SUPFAM" id="SSF46689">
    <property type="entry name" value="Homeodomain-like"/>
    <property type="match status" value="1"/>
</dbReference>
<dbReference type="PANTHER" id="PTHR11019:SF159">
    <property type="entry name" value="TRANSCRIPTIONAL REGULATOR-RELATED"/>
    <property type="match status" value="1"/>
</dbReference>
<gene>
    <name evidence="4" type="ORF">GYA93_05385</name>
</gene>
<dbReference type="SMART" id="SM00342">
    <property type="entry name" value="HTH_ARAC"/>
    <property type="match status" value="1"/>
</dbReference>
<name>A0A7K3LL78_9ACTN</name>
<dbReference type="Proteomes" id="UP000466307">
    <property type="component" value="Unassembled WGS sequence"/>
</dbReference>
<keyword evidence="2" id="KW-0804">Transcription</keyword>
<evidence type="ECO:0000259" key="3">
    <source>
        <dbReference type="PROSITE" id="PS01124"/>
    </source>
</evidence>
<dbReference type="AlphaFoldDB" id="A0A7K3LL78"/>
<evidence type="ECO:0000256" key="2">
    <source>
        <dbReference type="ARBA" id="ARBA00023163"/>
    </source>
</evidence>
<organism evidence="4 5">
    <name type="scientific">Gordonia desulfuricans</name>
    <dbReference type="NCBI Taxonomy" id="89051"/>
    <lineage>
        <taxon>Bacteria</taxon>
        <taxon>Bacillati</taxon>
        <taxon>Actinomycetota</taxon>
        <taxon>Actinomycetes</taxon>
        <taxon>Mycobacteriales</taxon>
        <taxon>Gordoniaceae</taxon>
        <taxon>Gordonia</taxon>
    </lineage>
</organism>
<dbReference type="RefSeq" id="WP_059039272.1">
    <property type="nucleotide sequence ID" value="NZ_JAADZU010000011.1"/>
</dbReference>
<dbReference type="InterPro" id="IPR009057">
    <property type="entry name" value="Homeodomain-like_sf"/>
</dbReference>
<evidence type="ECO:0000256" key="1">
    <source>
        <dbReference type="ARBA" id="ARBA00023015"/>
    </source>
</evidence>